<keyword evidence="5" id="KW-0229">DNA integration</keyword>
<dbReference type="CDD" id="cd00798">
    <property type="entry name" value="INT_XerDC_C"/>
    <property type="match status" value="1"/>
</dbReference>
<dbReference type="Gene3D" id="1.10.150.130">
    <property type="match status" value="1"/>
</dbReference>
<sequence length="309" mass="34063">MWGMPASVREDHLLDFLGSLELERGLSRNTLEAYRTDLLQLATFLSEKGRSLPNATESDLAAWTASLATGAGDVPGVSAATLRRKVACLRTYFKWLRREELIEGDPTRHLRSPARDRRLPKVLSREEVGALLTQPDVTTAAGLRDRAILETMYACGLRASELTGLELARLDLVEGTLRVIGKGGKERMVPIGRDAQTSLSDWLEKGRPAIVGVKEERRVFVNQRGGALTRQGLHGIVSRHAKTAGLEGRMTPHTLRHSFATHLLAGGCDLRALQEMLGHADAATTQMYTHLSNEDLKESYFAAHPRARL</sequence>
<keyword evidence="7" id="KW-0233">DNA recombination</keyword>
<dbReference type="GO" id="GO:0003677">
    <property type="term" value="F:DNA binding"/>
    <property type="evidence" value="ECO:0007669"/>
    <property type="project" value="UniProtKB-KW"/>
</dbReference>
<keyword evidence="2" id="KW-0963">Cytoplasm</keyword>
<evidence type="ECO:0000313" key="11">
    <source>
        <dbReference type="EMBL" id="CAB4858034.1"/>
    </source>
</evidence>
<dbReference type="EMBL" id="CAFBLU010000001">
    <property type="protein sequence ID" value="CAB4858034.1"/>
    <property type="molecule type" value="Genomic_DNA"/>
</dbReference>
<dbReference type="InterPro" id="IPR010998">
    <property type="entry name" value="Integrase_recombinase_N"/>
</dbReference>
<dbReference type="SUPFAM" id="SSF56349">
    <property type="entry name" value="DNA breaking-rejoining enzymes"/>
    <property type="match status" value="1"/>
</dbReference>
<dbReference type="PANTHER" id="PTHR30349">
    <property type="entry name" value="PHAGE INTEGRASE-RELATED"/>
    <property type="match status" value="1"/>
</dbReference>
<dbReference type="GO" id="GO:0006310">
    <property type="term" value="P:DNA recombination"/>
    <property type="evidence" value="ECO:0007669"/>
    <property type="project" value="UniProtKB-KW"/>
</dbReference>
<evidence type="ECO:0000256" key="2">
    <source>
        <dbReference type="ARBA" id="ARBA00022490"/>
    </source>
</evidence>
<keyword evidence="8" id="KW-0131">Cell cycle</keyword>
<gene>
    <name evidence="11" type="ORF">UFOPK3444_00013</name>
</gene>
<dbReference type="PROSITE" id="PS51898">
    <property type="entry name" value="TYR_RECOMBINASE"/>
    <property type="match status" value="1"/>
</dbReference>
<reference evidence="11" key="1">
    <citation type="submission" date="2020-05" db="EMBL/GenBank/DDBJ databases">
        <authorList>
            <person name="Chiriac C."/>
            <person name="Salcher M."/>
            <person name="Ghai R."/>
            <person name="Kavagutti S V."/>
        </authorList>
    </citation>
    <scope>NUCLEOTIDE SEQUENCE</scope>
</reference>
<evidence type="ECO:0000256" key="4">
    <source>
        <dbReference type="ARBA" id="ARBA00022829"/>
    </source>
</evidence>
<dbReference type="GO" id="GO:0005737">
    <property type="term" value="C:cytoplasm"/>
    <property type="evidence" value="ECO:0007669"/>
    <property type="project" value="UniProtKB-SubCell"/>
</dbReference>
<dbReference type="AlphaFoldDB" id="A0A6J7CM89"/>
<keyword evidence="6" id="KW-0238">DNA-binding</keyword>
<evidence type="ECO:0000256" key="3">
    <source>
        <dbReference type="ARBA" id="ARBA00022618"/>
    </source>
</evidence>
<organism evidence="11">
    <name type="scientific">freshwater metagenome</name>
    <dbReference type="NCBI Taxonomy" id="449393"/>
    <lineage>
        <taxon>unclassified sequences</taxon>
        <taxon>metagenomes</taxon>
        <taxon>ecological metagenomes</taxon>
    </lineage>
</organism>
<feature type="domain" description="Tyr recombinase" evidence="9">
    <location>
        <begin position="118"/>
        <end position="301"/>
    </location>
</feature>
<accession>A0A6J7CM89</accession>
<feature type="domain" description="Core-binding (CB)" evidence="10">
    <location>
        <begin position="7"/>
        <end position="97"/>
    </location>
</feature>
<protein>
    <submittedName>
        <fullName evidence="11">Unannotated protein</fullName>
    </submittedName>
</protein>
<evidence type="ECO:0000256" key="6">
    <source>
        <dbReference type="ARBA" id="ARBA00023125"/>
    </source>
</evidence>
<dbReference type="HAMAP" id="MF_01808">
    <property type="entry name" value="Recomb_XerC_XerD"/>
    <property type="match status" value="1"/>
</dbReference>
<dbReference type="InterPro" id="IPR050090">
    <property type="entry name" value="Tyrosine_recombinase_XerCD"/>
</dbReference>
<evidence type="ECO:0000259" key="9">
    <source>
        <dbReference type="PROSITE" id="PS51898"/>
    </source>
</evidence>
<dbReference type="PROSITE" id="PS51900">
    <property type="entry name" value="CB"/>
    <property type="match status" value="1"/>
</dbReference>
<dbReference type="InterPro" id="IPR011010">
    <property type="entry name" value="DNA_brk_join_enz"/>
</dbReference>
<dbReference type="GO" id="GO:0051301">
    <property type="term" value="P:cell division"/>
    <property type="evidence" value="ECO:0007669"/>
    <property type="project" value="UniProtKB-KW"/>
</dbReference>
<dbReference type="Pfam" id="PF02899">
    <property type="entry name" value="Phage_int_SAM_1"/>
    <property type="match status" value="1"/>
</dbReference>
<evidence type="ECO:0000256" key="7">
    <source>
        <dbReference type="ARBA" id="ARBA00023172"/>
    </source>
</evidence>
<dbReference type="Gene3D" id="1.10.443.10">
    <property type="entry name" value="Intergrase catalytic core"/>
    <property type="match status" value="1"/>
</dbReference>
<dbReference type="InterPro" id="IPR002104">
    <property type="entry name" value="Integrase_catalytic"/>
</dbReference>
<dbReference type="GO" id="GO:0007059">
    <property type="term" value="P:chromosome segregation"/>
    <property type="evidence" value="ECO:0007669"/>
    <property type="project" value="UniProtKB-KW"/>
</dbReference>
<keyword evidence="4" id="KW-0159">Chromosome partition</keyword>
<name>A0A6J7CM89_9ZZZZ</name>
<proteinExistence type="inferred from homology"/>
<evidence type="ECO:0000256" key="1">
    <source>
        <dbReference type="ARBA" id="ARBA00004496"/>
    </source>
</evidence>
<evidence type="ECO:0000256" key="5">
    <source>
        <dbReference type="ARBA" id="ARBA00022908"/>
    </source>
</evidence>
<dbReference type="InterPro" id="IPR044068">
    <property type="entry name" value="CB"/>
</dbReference>
<dbReference type="InterPro" id="IPR023009">
    <property type="entry name" value="Tyrosine_recombinase_XerC/XerD"/>
</dbReference>
<dbReference type="GO" id="GO:0015074">
    <property type="term" value="P:DNA integration"/>
    <property type="evidence" value="ECO:0007669"/>
    <property type="project" value="UniProtKB-KW"/>
</dbReference>
<keyword evidence="3" id="KW-0132">Cell division</keyword>
<evidence type="ECO:0000259" key="10">
    <source>
        <dbReference type="PROSITE" id="PS51900"/>
    </source>
</evidence>
<dbReference type="InterPro" id="IPR004107">
    <property type="entry name" value="Integrase_SAM-like_N"/>
</dbReference>
<dbReference type="PANTHER" id="PTHR30349:SF81">
    <property type="entry name" value="TYROSINE RECOMBINASE XERC"/>
    <property type="match status" value="1"/>
</dbReference>
<comment type="subcellular location">
    <subcellularLocation>
        <location evidence="1">Cytoplasm</location>
    </subcellularLocation>
</comment>
<dbReference type="InterPro" id="IPR013762">
    <property type="entry name" value="Integrase-like_cat_sf"/>
</dbReference>
<dbReference type="NCBIfam" id="NF001399">
    <property type="entry name" value="PRK00283.1"/>
    <property type="match status" value="1"/>
</dbReference>
<dbReference type="Pfam" id="PF00589">
    <property type="entry name" value="Phage_integrase"/>
    <property type="match status" value="1"/>
</dbReference>
<evidence type="ECO:0000256" key="8">
    <source>
        <dbReference type="ARBA" id="ARBA00023306"/>
    </source>
</evidence>